<dbReference type="InterPro" id="IPR043504">
    <property type="entry name" value="Peptidase_S1_PA_chymotrypsin"/>
</dbReference>
<name>A0A8M1M635_NEOSC</name>
<sequence>MLEKIYIQPRYNWRENLDRNIALLRLKKPITFSNYIYPVCLPDEEIAIRLLHARYKGWVTGWGNLKEMWMSNVAKVQPNVLQVVNLPIVERPVCKASTRIRITDMFCAGFKPSERK</sequence>
<evidence type="ECO:0000313" key="3">
    <source>
        <dbReference type="Proteomes" id="UP000248481"/>
    </source>
</evidence>
<dbReference type="GO" id="GO:0004252">
    <property type="term" value="F:serine-type endopeptidase activity"/>
    <property type="evidence" value="ECO:0007669"/>
    <property type="project" value="InterPro"/>
</dbReference>
<dbReference type="InterPro" id="IPR009003">
    <property type="entry name" value="Peptidase_S1_PA"/>
</dbReference>
<gene>
    <name evidence="4" type="primary">LOC123323999</name>
</gene>
<reference evidence="4" key="1">
    <citation type="submission" date="2025-08" db="UniProtKB">
        <authorList>
            <consortium name="RefSeq"/>
        </authorList>
    </citation>
    <scope>IDENTIFICATION</scope>
    <source>
        <tissue evidence="4">Blood</tissue>
    </source>
</reference>
<dbReference type="GO" id="GO:0006508">
    <property type="term" value="P:proteolysis"/>
    <property type="evidence" value="ECO:0007669"/>
    <property type="project" value="InterPro"/>
</dbReference>
<accession>A0A8M1M635</accession>
<dbReference type="KEGG" id="nsu:123323999"/>
<dbReference type="GeneID" id="123323999"/>
<evidence type="ECO:0000259" key="2">
    <source>
        <dbReference type="PROSITE" id="PS50240"/>
    </source>
</evidence>
<keyword evidence="3" id="KW-1185">Reference proteome</keyword>
<feature type="domain" description="Peptidase S1" evidence="2">
    <location>
        <begin position="1"/>
        <end position="116"/>
    </location>
</feature>
<evidence type="ECO:0000256" key="1">
    <source>
        <dbReference type="ARBA" id="ARBA00023157"/>
    </source>
</evidence>
<dbReference type="PANTHER" id="PTHR24253:SF153">
    <property type="entry name" value="SERINE PROTEASE HEPSIN"/>
    <property type="match status" value="1"/>
</dbReference>
<proteinExistence type="predicted"/>
<dbReference type="Pfam" id="PF00089">
    <property type="entry name" value="Trypsin"/>
    <property type="match status" value="1"/>
</dbReference>
<dbReference type="SUPFAM" id="SSF50494">
    <property type="entry name" value="Trypsin-like serine proteases"/>
    <property type="match status" value="1"/>
</dbReference>
<evidence type="ECO:0000313" key="4">
    <source>
        <dbReference type="RefSeq" id="XP_044768465.1"/>
    </source>
</evidence>
<dbReference type="RefSeq" id="XP_044768465.1">
    <property type="nucleotide sequence ID" value="XM_044912530.1"/>
</dbReference>
<dbReference type="PANTHER" id="PTHR24253">
    <property type="entry name" value="TRANSMEMBRANE PROTEASE SERINE"/>
    <property type="match status" value="1"/>
</dbReference>
<organism evidence="3 4">
    <name type="scientific">Neomonachus schauinslandi</name>
    <name type="common">Hawaiian monk seal</name>
    <name type="synonym">Monachus schauinslandi</name>
    <dbReference type="NCBI Taxonomy" id="29088"/>
    <lineage>
        <taxon>Eukaryota</taxon>
        <taxon>Metazoa</taxon>
        <taxon>Chordata</taxon>
        <taxon>Craniata</taxon>
        <taxon>Vertebrata</taxon>
        <taxon>Euteleostomi</taxon>
        <taxon>Mammalia</taxon>
        <taxon>Eutheria</taxon>
        <taxon>Laurasiatheria</taxon>
        <taxon>Carnivora</taxon>
        <taxon>Caniformia</taxon>
        <taxon>Pinnipedia</taxon>
        <taxon>Phocidae</taxon>
        <taxon>Monachinae</taxon>
        <taxon>Monachini</taxon>
        <taxon>Neomonachus</taxon>
    </lineage>
</organism>
<dbReference type="Proteomes" id="UP000248481">
    <property type="component" value="Unplaced"/>
</dbReference>
<dbReference type="Gene3D" id="2.40.10.10">
    <property type="entry name" value="Trypsin-like serine proteases"/>
    <property type="match status" value="2"/>
</dbReference>
<keyword evidence="1" id="KW-1015">Disulfide bond</keyword>
<dbReference type="AlphaFoldDB" id="A0A8M1M635"/>
<dbReference type="InterPro" id="IPR001254">
    <property type="entry name" value="Trypsin_dom"/>
</dbReference>
<protein>
    <submittedName>
        <fullName evidence="4">Prothrombin-like</fullName>
    </submittedName>
</protein>
<dbReference type="PROSITE" id="PS50240">
    <property type="entry name" value="TRYPSIN_DOM"/>
    <property type="match status" value="1"/>
</dbReference>